<evidence type="ECO:0000256" key="5">
    <source>
        <dbReference type="SAM" id="MobiDB-lite"/>
    </source>
</evidence>
<dbReference type="InterPro" id="IPR036271">
    <property type="entry name" value="Tet_transcr_reg_TetR-rel_C_sf"/>
</dbReference>
<dbReference type="Proteomes" id="UP000603708">
    <property type="component" value="Unassembled WGS sequence"/>
</dbReference>
<evidence type="ECO:0000256" key="2">
    <source>
        <dbReference type="ARBA" id="ARBA00023125"/>
    </source>
</evidence>
<protein>
    <submittedName>
        <fullName evidence="7">TetR family transcriptional regulator</fullName>
    </submittedName>
</protein>
<evidence type="ECO:0000256" key="3">
    <source>
        <dbReference type="ARBA" id="ARBA00023163"/>
    </source>
</evidence>
<feature type="DNA-binding region" description="H-T-H motif" evidence="4">
    <location>
        <begin position="60"/>
        <end position="79"/>
    </location>
</feature>
<evidence type="ECO:0000256" key="1">
    <source>
        <dbReference type="ARBA" id="ARBA00023015"/>
    </source>
</evidence>
<keyword evidence="8" id="KW-1185">Reference proteome</keyword>
<dbReference type="GO" id="GO:0003700">
    <property type="term" value="F:DNA-binding transcription factor activity"/>
    <property type="evidence" value="ECO:0007669"/>
    <property type="project" value="TreeGrafter"/>
</dbReference>
<dbReference type="InterPro" id="IPR011075">
    <property type="entry name" value="TetR_C"/>
</dbReference>
<dbReference type="PANTHER" id="PTHR30055:SF148">
    <property type="entry name" value="TETR-FAMILY TRANSCRIPTIONAL REGULATOR"/>
    <property type="match status" value="1"/>
</dbReference>
<dbReference type="SUPFAM" id="SSF46689">
    <property type="entry name" value="Homeodomain-like"/>
    <property type="match status" value="1"/>
</dbReference>
<keyword evidence="1" id="KW-0805">Transcription regulation</keyword>
<dbReference type="InterPro" id="IPR009057">
    <property type="entry name" value="Homeodomain-like_sf"/>
</dbReference>
<accession>A0A919GFW1</accession>
<reference evidence="7" key="2">
    <citation type="submission" date="2020-09" db="EMBL/GenBank/DDBJ databases">
        <authorList>
            <person name="Sun Q."/>
            <person name="Ohkuma M."/>
        </authorList>
    </citation>
    <scope>NUCLEOTIDE SEQUENCE</scope>
    <source>
        <strain evidence="7">JCM 5069</strain>
    </source>
</reference>
<sequence>MTAQFSRQEDQGRNAAMVKTDSSWRRPPGASGPARDPELDARILRAAIELLAEGGFPALSMDKAAARAGVGKATVYRRWRSRVELAGDALDRAALAAGHTAVRIGPGQLRQELIETLMQVERCTNAPHNDLVAALLATARHQPEIFALVRERYVDAMHRLVGEVVAHAVERGDLPPPPPSEESDGKCALEVSAAVALLIHWQTVRGGEVLTEDHIVSVVDRILLPLVSRPNQDRV</sequence>
<organism evidence="7 8">
    <name type="scientific">Streptomyces sulfonofaciens</name>
    <dbReference type="NCBI Taxonomy" id="68272"/>
    <lineage>
        <taxon>Bacteria</taxon>
        <taxon>Bacillati</taxon>
        <taxon>Actinomycetota</taxon>
        <taxon>Actinomycetes</taxon>
        <taxon>Kitasatosporales</taxon>
        <taxon>Streptomycetaceae</taxon>
        <taxon>Streptomyces</taxon>
    </lineage>
</organism>
<comment type="caution">
    <text evidence="7">The sequence shown here is derived from an EMBL/GenBank/DDBJ whole genome shotgun (WGS) entry which is preliminary data.</text>
</comment>
<proteinExistence type="predicted"/>
<dbReference type="InterPro" id="IPR050109">
    <property type="entry name" value="HTH-type_TetR-like_transc_reg"/>
</dbReference>
<keyword evidence="2 4" id="KW-0238">DNA-binding</keyword>
<evidence type="ECO:0000313" key="7">
    <source>
        <dbReference type="EMBL" id="GHH83236.1"/>
    </source>
</evidence>
<evidence type="ECO:0000256" key="4">
    <source>
        <dbReference type="PROSITE-ProRule" id="PRU00335"/>
    </source>
</evidence>
<evidence type="ECO:0000313" key="8">
    <source>
        <dbReference type="Proteomes" id="UP000603708"/>
    </source>
</evidence>
<dbReference type="InterPro" id="IPR001647">
    <property type="entry name" value="HTH_TetR"/>
</dbReference>
<dbReference type="AlphaFoldDB" id="A0A919GFW1"/>
<dbReference type="Gene3D" id="1.10.10.60">
    <property type="entry name" value="Homeodomain-like"/>
    <property type="match status" value="1"/>
</dbReference>
<dbReference type="GO" id="GO:0000976">
    <property type="term" value="F:transcription cis-regulatory region binding"/>
    <property type="evidence" value="ECO:0007669"/>
    <property type="project" value="TreeGrafter"/>
</dbReference>
<dbReference type="PRINTS" id="PR00455">
    <property type="entry name" value="HTHTETR"/>
</dbReference>
<evidence type="ECO:0000259" key="6">
    <source>
        <dbReference type="PROSITE" id="PS50977"/>
    </source>
</evidence>
<dbReference type="PANTHER" id="PTHR30055">
    <property type="entry name" value="HTH-TYPE TRANSCRIPTIONAL REGULATOR RUTR"/>
    <property type="match status" value="1"/>
</dbReference>
<name>A0A919GFW1_9ACTN</name>
<dbReference type="Pfam" id="PF16859">
    <property type="entry name" value="TetR_C_11"/>
    <property type="match status" value="1"/>
</dbReference>
<keyword evidence="3" id="KW-0804">Transcription</keyword>
<dbReference type="EMBL" id="BNCD01000013">
    <property type="protein sequence ID" value="GHH83236.1"/>
    <property type="molecule type" value="Genomic_DNA"/>
</dbReference>
<dbReference type="SUPFAM" id="SSF48498">
    <property type="entry name" value="Tetracyclin repressor-like, C-terminal domain"/>
    <property type="match status" value="1"/>
</dbReference>
<dbReference type="PROSITE" id="PS50977">
    <property type="entry name" value="HTH_TETR_2"/>
    <property type="match status" value="1"/>
</dbReference>
<feature type="region of interest" description="Disordered" evidence="5">
    <location>
        <begin position="1"/>
        <end position="38"/>
    </location>
</feature>
<feature type="domain" description="HTH tetR-type" evidence="6">
    <location>
        <begin position="37"/>
        <end position="97"/>
    </location>
</feature>
<dbReference type="Gene3D" id="1.10.357.10">
    <property type="entry name" value="Tetracycline Repressor, domain 2"/>
    <property type="match status" value="1"/>
</dbReference>
<gene>
    <name evidence="7" type="ORF">GCM10018793_44810</name>
</gene>
<reference evidence="7" key="1">
    <citation type="journal article" date="2014" name="Int. J. Syst. Evol. Microbiol.">
        <title>Complete genome sequence of Corynebacterium casei LMG S-19264T (=DSM 44701T), isolated from a smear-ripened cheese.</title>
        <authorList>
            <consortium name="US DOE Joint Genome Institute (JGI-PGF)"/>
            <person name="Walter F."/>
            <person name="Albersmeier A."/>
            <person name="Kalinowski J."/>
            <person name="Ruckert C."/>
        </authorList>
    </citation>
    <scope>NUCLEOTIDE SEQUENCE</scope>
    <source>
        <strain evidence="7">JCM 5069</strain>
    </source>
</reference>
<dbReference type="Pfam" id="PF00440">
    <property type="entry name" value="TetR_N"/>
    <property type="match status" value="1"/>
</dbReference>